<reference evidence="2 3" key="1">
    <citation type="submission" date="2019-02" db="EMBL/GenBank/DDBJ databases">
        <title>Genomic Encyclopedia of Type Strains, Phase IV (KMG-IV): sequencing the most valuable type-strain genomes for metagenomic binning, comparative biology and taxonomic classification.</title>
        <authorList>
            <person name="Goeker M."/>
        </authorList>
    </citation>
    <scope>NUCLEOTIDE SEQUENCE [LARGE SCALE GENOMIC DNA]</scope>
    <source>
        <strain evidence="2 3">DSM 28825</strain>
    </source>
</reference>
<evidence type="ECO:0000313" key="3">
    <source>
        <dbReference type="Proteomes" id="UP000293562"/>
    </source>
</evidence>
<gene>
    <name evidence="2" type="ORF">EV201_2237</name>
</gene>
<feature type="transmembrane region" description="Helical" evidence="1">
    <location>
        <begin position="83"/>
        <end position="103"/>
    </location>
</feature>
<dbReference type="RefSeq" id="WP_130307575.1">
    <property type="nucleotide sequence ID" value="NZ_SHKN01000001.1"/>
</dbReference>
<proteinExistence type="predicted"/>
<organism evidence="2 3">
    <name type="scientific">Ancylomarina subtilis</name>
    <dbReference type="NCBI Taxonomy" id="1639035"/>
    <lineage>
        <taxon>Bacteria</taxon>
        <taxon>Pseudomonadati</taxon>
        <taxon>Bacteroidota</taxon>
        <taxon>Bacteroidia</taxon>
        <taxon>Marinilabiliales</taxon>
        <taxon>Marinifilaceae</taxon>
        <taxon>Ancylomarina</taxon>
    </lineage>
</organism>
<dbReference type="Gene3D" id="1.25.40.10">
    <property type="entry name" value="Tetratricopeptide repeat domain"/>
    <property type="match status" value="1"/>
</dbReference>
<dbReference type="AlphaFoldDB" id="A0A4Q7VMY1"/>
<evidence type="ECO:0000256" key="1">
    <source>
        <dbReference type="SAM" id="Phobius"/>
    </source>
</evidence>
<protein>
    <submittedName>
        <fullName evidence="2">Uncharacterized protein</fullName>
    </submittedName>
</protein>
<keyword evidence="1" id="KW-0812">Transmembrane</keyword>
<keyword evidence="1" id="KW-1133">Transmembrane helix</keyword>
<keyword evidence="1" id="KW-0472">Membrane</keyword>
<dbReference type="InterPro" id="IPR011990">
    <property type="entry name" value="TPR-like_helical_dom_sf"/>
</dbReference>
<evidence type="ECO:0000313" key="2">
    <source>
        <dbReference type="EMBL" id="RZT97564.1"/>
    </source>
</evidence>
<sequence length="251" mass="29446">MMNEKDFDRIENYLDGQLNENEILDFEKDLMDDLDLEMELNLHNEINEAIMEDDVMELRSKLEAIDIPATTEEKRKAKFHGKWRIAAASMILFIGMASVYYMLGNKTYSNEEIFMNYYKPYGIVINTRSGTDTNEADRILDQALKSYEAKNYRTALSLFQTILEKDSTNLTSNFYSGISNIQVQEYLKANKNFLRVLDHKNNLFIEQSEWYLGICYLMTNKREKAIETYRAIAEGNSFYRTKAKEILNKLE</sequence>
<comment type="caution">
    <text evidence="2">The sequence shown here is derived from an EMBL/GenBank/DDBJ whole genome shotgun (WGS) entry which is preliminary data.</text>
</comment>
<dbReference type="Proteomes" id="UP000293562">
    <property type="component" value="Unassembled WGS sequence"/>
</dbReference>
<dbReference type="SUPFAM" id="SSF48452">
    <property type="entry name" value="TPR-like"/>
    <property type="match status" value="1"/>
</dbReference>
<accession>A0A4Q7VMY1</accession>
<dbReference type="OrthoDB" id="979271at2"/>
<dbReference type="EMBL" id="SHKN01000001">
    <property type="protein sequence ID" value="RZT97564.1"/>
    <property type="molecule type" value="Genomic_DNA"/>
</dbReference>
<name>A0A4Q7VMY1_9BACT</name>
<keyword evidence="3" id="KW-1185">Reference proteome</keyword>